<dbReference type="EMBL" id="CM035440">
    <property type="protein sequence ID" value="KAH7282387.1"/>
    <property type="molecule type" value="Genomic_DNA"/>
</dbReference>
<name>A0A8T2QE32_CERRI</name>
<dbReference type="AlphaFoldDB" id="A0A8T2QE32"/>
<keyword evidence="3" id="KW-1185">Reference proteome</keyword>
<sequence>MADDKGLLWRLPVVRTPELGKLGPGFGYGIGCGAGLGVGIIGGAGLGFGFPGLHFGAGLGAGCGVGIGFGYGLGKGISYDENGRHSNIPKLRRGDGSTGSEIGGIIDDFFSSVKQAFDNLERDISKRRR</sequence>
<proteinExistence type="predicted"/>
<feature type="transmembrane region" description="Helical" evidence="1">
    <location>
        <begin position="25"/>
        <end position="48"/>
    </location>
</feature>
<dbReference type="Proteomes" id="UP000825935">
    <property type="component" value="Chromosome 35"/>
</dbReference>
<evidence type="ECO:0000313" key="2">
    <source>
        <dbReference type="EMBL" id="KAH7282387.1"/>
    </source>
</evidence>
<evidence type="ECO:0000313" key="3">
    <source>
        <dbReference type="Proteomes" id="UP000825935"/>
    </source>
</evidence>
<keyword evidence="1" id="KW-0812">Transmembrane</keyword>
<dbReference type="InterPro" id="IPR053288">
    <property type="entry name" value="TGD_Bridge_Protein"/>
</dbReference>
<gene>
    <name evidence="2" type="ORF">KP509_35G028200</name>
</gene>
<comment type="caution">
    <text evidence="2">The sequence shown here is derived from an EMBL/GenBank/DDBJ whole genome shotgun (WGS) entry which is preliminary data.</text>
</comment>
<dbReference type="OMA" id="MQDEISG"/>
<reference evidence="2" key="1">
    <citation type="submission" date="2021-08" db="EMBL/GenBank/DDBJ databases">
        <title>WGS assembly of Ceratopteris richardii.</title>
        <authorList>
            <person name="Marchant D.B."/>
            <person name="Chen G."/>
            <person name="Jenkins J."/>
            <person name="Shu S."/>
            <person name="Leebens-Mack J."/>
            <person name="Grimwood J."/>
            <person name="Schmutz J."/>
            <person name="Soltis P."/>
            <person name="Soltis D."/>
            <person name="Chen Z.-H."/>
        </authorList>
    </citation>
    <scope>NUCLEOTIDE SEQUENCE</scope>
    <source>
        <strain evidence="2">Whitten #5841</strain>
        <tissue evidence="2">Leaf</tissue>
    </source>
</reference>
<evidence type="ECO:0000256" key="1">
    <source>
        <dbReference type="SAM" id="Phobius"/>
    </source>
</evidence>
<accession>A0A8T2QE32</accession>
<organism evidence="2 3">
    <name type="scientific">Ceratopteris richardii</name>
    <name type="common">Triangle waterfern</name>
    <dbReference type="NCBI Taxonomy" id="49495"/>
    <lineage>
        <taxon>Eukaryota</taxon>
        <taxon>Viridiplantae</taxon>
        <taxon>Streptophyta</taxon>
        <taxon>Embryophyta</taxon>
        <taxon>Tracheophyta</taxon>
        <taxon>Polypodiopsida</taxon>
        <taxon>Polypodiidae</taxon>
        <taxon>Polypodiales</taxon>
        <taxon>Pteridineae</taxon>
        <taxon>Pteridaceae</taxon>
        <taxon>Parkerioideae</taxon>
        <taxon>Ceratopteris</taxon>
    </lineage>
</organism>
<keyword evidence="1" id="KW-0472">Membrane</keyword>
<dbReference type="PANTHER" id="PTHR34201">
    <property type="entry name" value="GLYCINE-RICH PROTEIN"/>
    <property type="match status" value="1"/>
</dbReference>
<dbReference type="PANTHER" id="PTHR34201:SF1">
    <property type="entry name" value="GLYCINE-RICH PROTEIN"/>
    <property type="match status" value="1"/>
</dbReference>
<protein>
    <submittedName>
        <fullName evidence="2">Uncharacterized protein</fullName>
    </submittedName>
</protein>
<feature type="transmembrane region" description="Helical" evidence="1">
    <location>
        <begin position="54"/>
        <end position="74"/>
    </location>
</feature>
<dbReference type="OrthoDB" id="1933362at2759"/>
<keyword evidence="1" id="KW-1133">Transmembrane helix</keyword>